<feature type="region of interest" description="Disordered" evidence="1">
    <location>
        <begin position="1"/>
        <end position="32"/>
    </location>
</feature>
<organism evidence="3 4">
    <name type="scientific">Mycena belliarum</name>
    <dbReference type="NCBI Taxonomy" id="1033014"/>
    <lineage>
        <taxon>Eukaryota</taxon>
        <taxon>Fungi</taxon>
        <taxon>Dikarya</taxon>
        <taxon>Basidiomycota</taxon>
        <taxon>Agaricomycotina</taxon>
        <taxon>Agaricomycetes</taxon>
        <taxon>Agaricomycetidae</taxon>
        <taxon>Agaricales</taxon>
        <taxon>Marasmiineae</taxon>
        <taxon>Mycenaceae</taxon>
        <taxon>Mycena</taxon>
    </lineage>
</organism>
<accession>A0AAD6UJM0</accession>
<dbReference type="Pfam" id="PF09286">
    <property type="entry name" value="Pro-kuma_activ"/>
    <property type="match status" value="1"/>
</dbReference>
<dbReference type="EMBL" id="JARJCN010000001">
    <property type="protein sequence ID" value="KAJ7104434.1"/>
    <property type="molecule type" value="Genomic_DNA"/>
</dbReference>
<evidence type="ECO:0000259" key="2">
    <source>
        <dbReference type="SMART" id="SM00944"/>
    </source>
</evidence>
<dbReference type="InterPro" id="IPR015366">
    <property type="entry name" value="S53_propep"/>
</dbReference>
<dbReference type="SMART" id="SM00944">
    <property type="entry name" value="Pro-kuma_activ"/>
    <property type="match status" value="1"/>
</dbReference>
<feature type="domain" description="Peptidase S53 activation" evidence="2">
    <location>
        <begin position="247"/>
        <end position="375"/>
    </location>
</feature>
<name>A0AAD6UJM0_9AGAR</name>
<sequence length="500" mass="54154">MSPSMPITIVSSASAPSSAASSPSSSTSSSSAGVYVPVHRRALPSAQAPKRTLPIYTPAELMGLAQSPLARKMAVEMHGALHGQEVALSRKQQRTREYLQRQAPQNEVQTRGVALRDNTNTTADTDTHTSSVVLVPAVAQRRRPVGRAAERSNSRRNGASKFIDAASWRTPVPRQPKLAVKAWFMSQYGQASHSVLNCVRSLLPYGSPFYALTGYRKKMEERLVVPEVAQQSLRVWLAARPKALALPEGAVGRAATSSSINLRIALPCNNNAGSERALLDAAPRQAPTTATISTKHRIFFDFQANAFVSPSDDAVAAVQAWLASHDLVAKTSSSAGDWLSAHVSSGKPYYARTLSFSLPAEVTNFIDHIYPTTALNKHLSPNPVVSAPKPASTVSSTLRRLLAVPVSLLKADLKSFLKSFRTDMAATTTVTTQRLTVEGIPELRRCLYHSCTFLPLSLLLHSHDQKLRAIDIATDVPVFFVSVGKKFQDGALEEFLDIIN</sequence>
<keyword evidence="4" id="KW-1185">Reference proteome</keyword>
<comment type="caution">
    <text evidence="3">The sequence shown here is derived from an EMBL/GenBank/DDBJ whole genome shotgun (WGS) entry which is preliminary data.</text>
</comment>
<dbReference type="GO" id="GO:0008236">
    <property type="term" value="F:serine-type peptidase activity"/>
    <property type="evidence" value="ECO:0007669"/>
    <property type="project" value="InterPro"/>
</dbReference>
<feature type="compositionally biased region" description="Low complexity" evidence="1">
    <location>
        <begin position="11"/>
        <end position="32"/>
    </location>
</feature>
<proteinExistence type="predicted"/>
<protein>
    <recommendedName>
        <fullName evidence="2">Peptidase S53 activation domain-containing protein</fullName>
    </recommendedName>
</protein>
<evidence type="ECO:0000313" key="3">
    <source>
        <dbReference type="EMBL" id="KAJ7104434.1"/>
    </source>
</evidence>
<gene>
    <name evidence="3" type="ORF">B0H15DRAFT_795184</name>
</gene>
<evidence type="ECO:0000256" key="1">
    <source>
        <dbReference type="SAM" id="MobiDB-lite"/>
    </source>
</evidence>
<evidence type="ECO:0000313" key="4">
    <source>
        <dbReference type="Proteomes" id="UP001222325"/>
    </source>
</evidence>
<dbReference type="AlphaFoldDB" id="A0AAD6UJM0"/>
<dbReference type="SUPFAM" id="SSF54897">
    <property type="entry name" value="Protease propeptides/inhibitors"/>
    <property type="match status" value="1"/>
</dbReference>
<reference evidence="3" key="1">
    <citation type="submission" date="2023-03" db="EMBL/GenBank/DDBJ databases">
        <title>Massive genome expansion in bonnet fungi (Mycena s.s.) driven by repeated elements and novel gene families across ecological guilds.</title>
        <authorList>
            <consortium name="Lawrence Berkeley National Laboratory"/>
            <person name="Harder C.B."/>
            <person name="Miyauchi S."/>
            <person name="Viragh M."/>
            <person name="Kuo A."/>
            <person name="Thoen E."/>
            <person name="Andreopoulos B."/>
            <person name="Lu D."/>
            <person name="Skrede I."/>
            <person name="Drula E."/>
            <person name="Henrissat B."/>
            <person name="Morin E."/>
            <person name="Kohler A."/>
            <person name="Barry K."/>
            <person name="LaButti K."/>
            <person name="Morin E."/>
            <person name="Salamov A."/>
            <person name="Lipzen A."/>
            <person name="Mereny Z."/>
            <person name="Hegedus B."/>
            <person name="Baldrian P."/>
            <person name="Stursova M."/>
            <person name="Weitz H."/>
            <person name="Taylor A."/>
            <person name="Grigoriev I.V."/>
            <person name="Nagy L.G."/>
            <person name="Martin F."/>
            <person name="Kauserud H."/>
        </authorList>
    </citation>
    <scope>NUCLEOTIDE SEQUENCE</scope>
    <source>
        <strain evidence="3">CBHHK173m</strain>
    </source>
</reference>
<dbReference type="Proteomes" id="UP001222325">
    <property type="component" value="Unassembled WGS sequence"/>
</dbReference>